<feature type="compositionally biased region" description="Low complexity" evidence="1">
    <location>
        <begin position="179"/>
        <end position="189"/>
    </location>
</feature>
<keyword evidence="4" id="KW-1185">Reference proteome</keyword>
<feature type="transmembrane region" description="Helical" evidence="2">
    <location>
        <begin position="7"/>
        <end position="31"/>
    </location>
</feature>
<feature type="region of interest" description="Disordered" evidence="1">
    <location>
        <begin position="92"/>
        <end position="139"/>
    </location>
</feature>
<dbReference type="EMBL" id="CAUYUE010000005">
    <property type="protein sequence ID" value="CAK0774012.1"/>
    <property type="molecule type" value="Genomic_DNA"/>
</dbReference>
<gene>
    <name evidence="3" type="ORF">CVIRNUC_004125</name>
</gene>
<reference evidence="3 4" key="1">
    <citation type="submission" date="2023-10" db="EMBL/GenBank/DDBJ databases">
        <authorList>
            <person name="Maclean D."/>
            <person name="Macfadyen A."/>
        </authorList>
    </citation>
    <scope>NUCLEOTIDE SEQUENCE [LARGE SCALE GENOMIC DNA]</scope>
</reference>
<dbReference type="AlphaFoldDB" id="A0AAV1I4B4"/>
<evidence type="ECO:0000256" key="1">
    <source>
        <dbReference type="SAM" id="MobiDB-lite"/>
    </source>
</evidence>
<feature type="transmembrane region" description="Helical" evidence="2">
    <location>
        <begin position="51"/>
        <end position="72"/>
    </location>
</feature>
<feature type="compositionally biased region" description="Basic and acidic residues" evidence="1">
    <location>
        <begin position="237"/>
        <end position="253"/>
    </location>
</feature>
<dbReference type="Proteomes" id="UP001314263">
    <property type="component" value="Unassembled WGS sequence"/>
</dbReference>
<protein>
    <submittedName>
        <fullName evidence="3">Uncharacterized protein</fullName>
    </submittedName>
</protein>
<proteinExistence type="predicted"/>
<sequence length="269" mass="29840">MTLLQDVLTTIAISTIAIILGLALAALLQSWPAMDIALRVYIEGRAPSWTAFDMLCLCIFIVICLVVLAWGVSALQELVDRLNSPTEGRHIARDAASETMPHRREQQANARRQEKKRARQQEQRRLAESQPEADSSTGHSAACIENVDRQDSAAADGAGAAAGDTTTQETPQHRHPARSAEPARSAAPADQTPSASQSSLPTPDGAEVQRRVSTFQFGSLKDKEPRMTPNKELQQWEMDRERRRQKAKQEAKKTGKKTRWEKKEDPPKE</sequence>
<evidence type="ECO:0000313" key="4">
    <source>
        <dbReference type="Proteomes" id="UP001314263"/>
    </source>
</evidence>
<organism evidence="3 4">
    <name type="scientific">Coccomyxa viridis</name>
    <dbReference type="NCBI Taxonomy" id="1274662"/>
    <lineage>
        <taxon>Eukaryota</taxon>
        <taxon>Viridiplantae</taxon>
        <taxon>Chlorophyta</taxon>
        <taxon>core chlorophytes</taxon>
        <taxon>Trebouxiophyceae</taxon>
        <taxon>Trebouxiophyceae incertae sedis</taxon>
        <taxon>Coccomyxaceae</taxon>
        <taxon>Coccomyxa</taxon>
    </lineage>
</organism>
<accession>A0AAV1I4B4</accession>
<keyword evidence="2" id="KW-1133">Transmembrane helix</keyword>
<comment type="caution">
    <text evidence="3">The sequence shown here is derived from an EMBL/GenBank/DDBJ whole genome shotgun (WGS) entry which is preliminary data.</text>
</comment>
<feature type="compositionally biased region" description="Polar residues" evidence="1">
    <location>
        <begin position="191"/>
        <end position="201"/>
    </location>
</feature>
<name>A0AAV1I4B4_9CHLO</name>
<keyword evidence="2" id="KW-0472">Membrane</keyword>
<feature type="compositionally biased region" description="Basic and acidic residues" evidence="1">
    <location>
        <begin position="92"/>
        <end position="106"/>
    </location>
</feature>
<feature type="compositionally biased region" description="Low complexity" evidence="1">
    <location>
        <begin position="153"/>
        <end position="167"/>
    </location>
</feature>
<keyword evidence="2" id="KW-0812">Transmembrane</keyword>
<feature type="region of interest" description="Disordered" evidence="1">
    <location>
        <begin position="151"/>
        <end position="269"/>
    </location>
</feature>
<evidence type="ECO:0000256" key="2">
    <source>
        <dbReference type="SAM" id="Phobius"/>
    </source>
</evidence>
<evidence type="ECO:0000313" key="3">
    <source>
        <dbReference type="EMBL" id="CAK0774012.1"/>
    </source>
</evidence>